<evidence type="ECO:0000313" key="6">
    <source>
        <dbReference type="Proteomes" id="UP001221898"/>
    </source>
</evidence>
<dbReference type="AlphaFoldDB" id="A0AAD7SFY1"/>
<comment type="similarity">
    <text evidence="1">Belongs to the beta type-B retroviral polymerase family. HERV class-II K(HML-2) pol subfamily.</text>
</comment>
<dbReference type="Proteomes" id="UP001221898">
    <property type="component" value="Unassembled WGS sequence"/>
</dbReference>
<evidence type="ECO:0000259" key="4">
    <source>
        <dbReference type="PROSITE" id="PS50878"/>
    </source>
</evidence>
<feature type="region of interest" description="Disordered" evidence="3">
    <location>
        <begin position="109"/>
        <end position="135"/>
    </location>
</feature>
<dbReference type="PANTHER" id="PTHR33050">
    <property type="entry name" value="REVERSE TRANSCRIPTASE DOMAIN-CONTAINING PROTEIN"/>
    <property type="match status" value="1"/>
</dbReference>
<proteinExistence type="inferred from homology"/>
<feature type="compositionally biased region" description="Basic and acidic residues" evidence="3">
    <location>
        <begin position="119"/>
        <end position="135"/>
    </location>
</feature>
<reference evidence="5" key="1">
    <citation type="journal article" date="2023" name="Science">
        <title>Genome structures resolve the early diversification of teleost fishes.</title>
        <authorList>
            <person name="Parey E."/>
            <person name="Louis A."/>
            <person name="Montfort J."/>
            <person name="Bouchez O."/>
            <person name="Roques C."/>
            <person name="Iampietro C."/>
            <person name="Lluch J."/>
            <person name="Castinel A."/>
            <person name="Donnadieu C."/>
            <person name="Desvignes T."/>
            <person name="Floi Bucao C."/>
            <person name="Jouanno E."/>
            <person name="Wen M."/>
            <person name="Mejri S."/>
            <person name="Dirks R."/>
            <person name="Jansen H."/>
            <person name="Henkel C."/>
            <person name="Chen W.J."/>
            <person name="Zahm M."/>
            <person name="Cabau C."/>
            <person name="Klopp C."/>
            <person name="Thompson A.W."/>
            <person name="Robinson-Rechavi M."/>
            <person name="Braasch I."/>
            <person name="Lecointre G."/>
            <person name="Bobe J."/>
            <person name="Postlethwait J.H."/>
            <person name="Berthelot C."/>
            <person name="Roest Crollius H."/>
            <person name="Guiguen Y."/>
        </authorList>
    </citation>
    <scope>NUCLEOTIDE SEQUENCE</scope>
    <source>
        <strain evidence="5">NC1722</strain>
    </source>
</reference>
<dbReference type="InterPro" id="IPR000477">
    <property type="entry name" value="RT_dom"/>
</dbReference>
<dbReference type="Pfam" id="PF00078">
    <property type="entry name" value="RVT_1"/>
    <property type="match status" value="1"/>
</dbReference>
<dbReference type="EC" id="3.1.26.4" evidence="2"/>
<dbReference type="SUPFAM" id="SSF56672">
    <property type="entry name" value="DNA/RNA polymerases"/>
    <property type="match status" value="1"/>
</dbReference>
<dbReference type="Gene3D" id="3.30.70.270">
    <property type="match status" value="1"/>
</dbReference>
<keyword evidence="6" id="KW-1185">Reference proteome</keyword>
<dbReference type="InterPro" id="IPR043502">
    <property type="entry name" value="DNA/RNA_pol_sf"/>
</dbReference>
<dbReference type="PROSITE" id="PS50878">
    <property type="entry name" value="RT_POL"/>
    <property type="match status" value="1"/>
</dbReference>
<dbReference type="PANTHER" id="PTHR33050:SF7">
    <property type="entry name" value="RIBONUCLEASE H"/>
    <property type="match status" value="1"/>
</dbReference>
<evidence type="ECO:0000256" key="3">
    <source>
        <dbReference type="SAM" id="MobiDB-lite"/>
    </source>
</evidence>
<sequence length="135" mass="15069">MFTKCMDAFLALLTSQRLLVLNYLDDWLVCAPSREQAMADTESFAAKIKSLGFTLNAENSRLVPSHVMSFLGLIIDSSRMTALKGVPLDRIHRRELVCTDASLTGWGAVGRGQRSLEPTMDRTEHQHPRAEQPLP</sequence>
<feature type="domain" description="Reverse transcriptase" evidence="4">
    <location>
        <begin position="1"/>
        <end position="75"/>
    </location>
</feature>
<organism evidence="5 6">
    <name type="scientific">Aldrovandia affinis</name>
    <dbReference type="NCBI Taxonomy" id="143900"/>
    <lineage>
        <taxon>Eukaryota</taxon>
        <taxon>Metazoa</taxon>
        <taxon>Chordata</taxon>
        <taxon>Craniata</taxon>
        <taxon>Vertebrata</taxon>
        <taxon>Euteleostomi</taxon>
        <taxon>Actinopterygii</taxon>
        <taxon>Neopterygii</taxon>
        <taxon>Teleostei</taxon>
        <taxon>Notacanthiformes</taxon>
        <taxon>Halosauridae</taxon>
        <taxon>Aldrovandia</taxon>
    </lineage>
</organism>
<name>A0AAD7SFY1_9TELE</name>
<gene>
    <name evidence="5" type="ORF">AAFF_G00377500</name>
</gene>
<dbReference type="InterPro" id="IPR043128">
    <property type="entry name" value="Rev_trsase/Diguanyl_cyclase"/>
</dbReference>
<comment type="caution">
    <text evidence="5">The sequence shown here is derived from an EMBL/GenBank/DDBJ whole genome shotgun (WGS) entry which is preliminary data.</text>
</comment>
<evidence type="ECO:0000256" key="1">
    <source>
        <dbReference type="ARBA" id="ARBA00010879"/>
    </source>
</evidence>
<protein>
    <recommendedName>
        <fullName evidence="2">ribonuclease H</fullName>
        <ecNumber evidence="2">3.1.26.4</ecNumber>
    </recommendedName>
</protein>
<dbReference type="EMBL" id="JAINUG010000068">
    <property type="protein sequence ID" value="KAJ8401779.1"/>
    <property type="molecule type" value="Genomic_DNA"/>
</dbReference>
<evidence type="ECO:0000313" key="5">
    <source>
        <dbReference type="EMBL" id="KAJ8401779.1"/>
    </source>
</evidence>
<dbReference type="GO" id="GO:0004523">
    <property type="term" value="F:RNA-DNA hybrid ribonuclease activity"/>
    <property type="evidence" value="ECO:0007669"/>
    <property type="project" value="UniProtKB-EC"/>
</dbReference>
<dbReference type="InterPro" id="IPR052055">
    <property type="entry name" value="Hepadnavirus_pol/RT"/>
</dbReference>
<accession>A0AAD7SFY1</accession>
<evidence type="ECO:0000256" key="2">
    <source>
        <dbReference type="ARBA" id="ARBA00012180"/>
    </source>
</evidence>